<reference evidence="1 2" key="1">
    <citation type="journal article" date="2022" name="Nat. Ecol. Evol.">
        <title>A masculinizing supergene underlies an exaggerated male reproductive morph in a spider.</title>
        <authorList>
            <person name="Hendrickx F."/>
            <person name="De Corte Z."/>
            <person name="Sonet G."/>
            <person name="Van Belleghem S.M."/>
            <person name="Kostlbacher S."/>
            <person name="Vangestel C."/>
        </authorList>
    </citation>
    <scope>NUCLEOTIDE SEQUENCE [LARGE SCALE GENOMIC DNA]</scope>
    <source>
        <strain evidence="1">W744_W776</strain>
    </source>
</reference>
<protein>
    <submittedName>
        <fullName evidence="1">Uncharacterized protein</fullName>
    </submittedName>
</protein>
<dbReference type="Proteomes" id="UP000827092">
    <property type="component" value="Unassembled WGS sequence"/>
</dbReference>
<organism evidence="1 2">
    <name type="scientific">Oedothorax gibbosus</name>
    <dbReference type="NCBI Taxonomy" id="931172"/>
    <lineage>
        <taxon>Eukaryota</taxon>
        <taxon>Metazoa</taxon>
        <taxon>Ecdysozoa</taxon>
        <taxon>Arthropoda</taxon>
        <taxon>Chelicerata</taxon>
        <taxon>Arachnida</taxon>
        <taxon>Araneae</taxon>
        <taxon>Araneomorphae</taxon>
        <taxon>Entelegynae</taxon>
        <taxon>Araneoidea</taxon>
        <taxon>Linyphiidae</taxon>
        <taxon>Erigoninae</taxon>
        <taxon>Oedothorax</taxon>
    </lineage>
</organism>
<dbReference type="EMBL" id="JAFNEN010001134">
    <property type="protein sequence ID" value="KAG8174828.1"/>
    <property type="molecule type" value="Genomic_DNA"/>
</dbReference>
<comment type="caution">
    <text evidence="1">The sequence shown here is derived from an EMBL/GenBank/DDBJ whole genome shotgun (WGS) entry which is preliminary data.</text>
</comment>
<evidence type="ECO:0000313" key="1">
    <source>
        <dbReference type="EMBL" id="KAG8174828.1"/>
    </source>
</evidence>
<sequence>MAEIRLEGSTLVGRDALRNSETGYPTCEECFGDGRSSLVYHRESLRPAAEPVYTDEPLAQQLGGRFHSWMGKVVQR</sequence>
<name>A0AAV6TTD0_9ARAC</name>
<evidence type="ECO:0000313" key="2">
    <source>
        <dbReference type="Proteomes" id="UP000827092"/>
    </source>
</evidence>
<accession>A0AAV6TTD0</accession>
<gene>
    <name evidence="1" type="ORF">JTE90_014871</name>
</gene>
<dbReference type="AlphaFoldDB" id="A0AAV6TTD0"/>
<keyword evidence="2" id="KW-1185">Reference proteome</keyword>
<proteinExistence type="predicted"/>